<keyword evidence="3 6" id="KW-0812">Transmembrane</keyword>
<dbReference type="Pfam" id="PF03772">
    <property type="entry name" value="Competence"/>
    <property type="match status" value="1"/>
</dbReference>
<feature type="transmembrane region" description="Helical" evidence="6">
    <location>
        <begin position="455"/>
        <end position="476"/>
    </location>
</feature>
<name>A0ABV9H339_9BURK</name>
<comment type="caution">
    <text evidence="8">The sequence shown here is derived from an EMBL/GenBank/DDBJ whole genome shotgun (WGS) entry which is preliminary data.</text>
</comment>
<sequence length="794" mass="86134">MPRAQAPDRQISPWLTAWPLMGWVLGCALQLQQGQLGPLWGYAAGGVAAAGLAGLLWRGQAVPRSSACLGVLLALALAGWSSTGIRAMAFARHALPAALQGADITVQGVIISLPQTTERGQRWLFAPEHARDGAGIPVPLPPRIALRHYTPDLTVHAGERWRWTVRLQSPHGARNPQGFDLEQWWWSQGVQANGYVRPHPPAQRLGQTGHAPLEQAREQVRQRLHGYAGTSRAAGVVVALVTGDQGAIDKADWQIFRATGVAHLVSISGLHITMFAWLAVVLVGGLWRRSRFLCLRWPAPLAAAWVGLALALGYALFSGWGIPAQRTLLMLLTVTLLRSLGVQWPWPRIWLLVLAVVVAWDPWALLQAGFWLSFVAVGVLFMTGPGLAARPWRWWRPLWRLVREQTLIGLALAPLTLLLFGQVSVVGFFANLWAIPWVTLLLTPLAMAGVVCPPLWTAAVWCADVLLALLAWMAQWPGAVAYFAQPPLALGVVSMAGCLWLLLRWPWPLRLLGLPLVLPMLLWQPRPPPPGEFSLLALDVGQGSSVLVQTAGHALLVDTGPRWDGGDTGSQTIVPLLHALGLRLDMVLLTHADSDHTGGALSVLAAQPQAALRGSGIADIAAQAQRPWQACEQGQQWVWEQVTFTVLWPAPDTLPRPSGAKPATNAISCVVQVRSASGAVALLTGDMEQAQERALLRAGTDVRADALLVAHHGSKTSTSAAWVQAVQPQVALVQSGWRNRFGHPAAPVVQRLQAAQAQLFNTATCGAIHWHSTRPDTALCERERQPRYWQSVRP</sequence>
<feature type="domain" description="Metallo-beta-lactamase" evidence="7">
    <location>
        <begin position="542"/>
        <end position="737"/>
    </location>
</feature>
<dbReference type="SUPFAM" id="SSF56281">
    <property type="entry name" value="Metallo-hydrolase/oxidoreductase"/>
    <property type="match status" value="1"/>
</dbReference>
<feature type="transmembrane region" description="Helical" evidence="6">
    <location>
        <begin position="349"/>
        <end position="365"/>
    </location>
</feature>
<accession>A0ABV9H339</accession>
<evidence type="ECO:0000256" key="6">
    <source>
        <dbReference type="SAM" id="Phobius"/>
    </source>
</evidence>
<dbReference type="Pfam" id="PF00753">
    <property type="entry name" value="Lactamase_B"/>
    <property type="match status" value="1"/>
</dbReference>
<protein>
    <submittedName>
        <fullName evidence="8">DNA internalization-related competence protein ComEC/Rec2</fullName>
    </submittedName>
</protein>
<comment type="subcellular location">
    <subcellularLocation>
        <location evidence="1">Cell membrane</location>
        <topology evidence="1">Multi-pass membrane protein</topology>
    </subcellularLocation>
</comment>
<feature type="transmembrane region" description="Helical" evidence="6">
    <location>
        <begin position="410"/>
        <end position="435"/>
    </location>
</feature>
<dbReference type="InterPro" id="IPR052159">
    <property type="entry name" value="Competence_DNA_uptake"/>
</dbReference>
<dbReference type="NCBIfam" id="TIGR00360">
    <property type="entry name" value="ComEC_N-term"/>
    <property type="match status" value="1"/>
</dbReference>
<evidence type="ECO:0000313" key="9">
    <source>
        <dbReference type="Proteomes" id="UP001595967"/>
    </source>
</evidence>
<keyword evidence="5 6" id="KW-0472">Membrane</keyword>
<feature type="transmembrane region" description="Helical" evidence="6">
    <location>
        <begin position="371"/>
        <end position="389"/>
    </location>
</feature>
<proteinExistence type="predicted"/>
<dbReference type="InterPro" id="IPR004477">
    <property type="entry name" value="ComEC_N"/>
</dbReference>
<dbReference type="InterPro" id="IPR036866">
    <property type="entry name" value="RibonucZ/Hydroxyglut_hydro"/>
</dbReference>
<feature type="transmembrane region" description="Helical" evidence="6">
    <location>
        <begin position="69"/>
        <end position="89"/>
    </location>
</feature>
<dbReference type="InterPro" id="IPR035681">
    <property type="entry name" value="ComA-like_MBL"/>
</dbReference>
<feature type="transmembrane region" description="Helical" evidence="6">
    <location>
        <begin position="39"/>
        <end position="57"/>
    </location>
</feature>
<dbReference type="CDD" id="cd07731">
    <property type="entry name" value="ComA-like_MBL-fold"/>
    <property type="match status" value="1"/>
</dbReference>
<evidence type="ECO:0000256" key="1">
    <source>
        <dbReference type="ARBA" id="ARBA00004651"/>
    </source>
</evidence>
<dbReference type="NCBIfam" id="TIGR00361">
    <property type="entry name" value="ComEC_Rec2"/>
    <property type="match status" value="1"/>
</dbReference>
<evidence type="ECO:0000256" key="5">
    <source>
        <dbReference type="ARBA" id="ARBA00023136"/>
    </source>
</evidence>
<dbReference type="InterPro" id="IPR001279">
    <property type="entry name" value="Metallo-B-lactamas"/>
</dbReference>
<evidence type="ECO:0000256" key="2">
    <source>
        <dbReference type="ARBA" id="ARBA00022475"/>
    </source>
</evidence>
<evidence type="ECO:0000256" key="3">
    <source>
        <dbReference type="ARBA" id="ARBA00022692"/>
    </source>
</evidence>
<evidence type="ECO:0000259" key="7">
    <source>
        <dbReference type="SMART" id="SM00849"/>
    </source>
</evidence>
<dbReference type="InterPro" id="IPR004797">
    <property type="entry name" value="Competence_ComEC/Rec2"/>
</dbReference>
<keyword evidence="4 6" id="KW-1133">Transmembrane helix</keyword>
<feature type="transmembrane region" description="Helical" evidence="6">
    <location>
        <begin position="488"/>
        <end position="507"/>
    </location>
</feature>
<keyword evidence="2" id="KW-1003">Cell membrane</keyword>
<dbReference type="InterPro" id="IPR025405">
    <property type="entry name" value="DUF4131"/>
</dbReference>
<evidence type="ECO:0000313" key="8">
    <source>
        <dbReference type="EMBL" id="MFC4623405.1"/>
    </source>
</evidence>
<dbReference type="PANTHER" id="PTHR30619:SF1">
    <property type="entry name" value="RECOMBINATION PROTEIN 2"/>
    <property type="match status" value="1"/>
</dbReference>
<feature type="transmembrane region" description="Helical" evidence="6">
    <location>
        <begin position="264"/>
        <end position="287"/>
    </location>
</feature>
<dbReference type="Proteomes" id="UP001595967">
    <property type="component" value="Unassembled WGS sequence"/>
</dbReference>
<organism evidence="8 9">
    <name type="scientific">Comamonas nitrativorans</name>
    <dbReference type="NCBI Taxonomy" id="108437"/>
    <lineage>
        <taxon>Bacteria</taxon>
        <taxon>Pseudomonadati</taxon>
        <taxon>Pseudomonadota</taxon>
        <taxon>Betaproteobacteria</taxon>
        <taxon>Burkholderiales</taxon>
        <taxon>Comamonadaceae</taxon>
        <taxon>Comamonas</taxon>
    </lineage>
</organism>
<keyword evidence="9" id="KW-1185">Reference proteome</keyword>
<dbReference type="PANTHER" id="PTHR30619">
    <property type="entry name" value="DNA INTERNALIZATION/COMPETENCE PROTEIN COMEC/REC2"/>
    <property type="match status" value="1"/>
</dbReference>
<feature type="transmembrane region" description="Helical" evidence="6">
    <location>
        <begin position="299"/>
        <end position="317"/>
    </location>
</feature>
<dbReference type="Pfam" id="PF13567">
    <property type="entry name" value="DUF4131"/>
    <property type="match status" value="1"/>
</dbReference>
<dbReference type="RefSeq" id="WP_377727805.1">
    <property type="nucleotide sequence ID" value="NZ_JBHSEW010000016.1"/>
</dbReference>
<dbReference type="Gene3D" id="3.60.15.10">
    <property type="entry name" value="Ribonuclease Z/Hydroxyacylglutathione hydrolase-like"/>
    <property type="match status" value="1"/>
</dbReference>
<dbReference type="SMART" id="SM00849">
    <property type="entry name" value="Lactamase_B"/>
    <property type="match status" value="1"/>
</dbReference>
<feature type="transmembrane region" description="Helical" evidence="6">
    <location>
        <begin position="12"/>
        <end position="33"/>
    </location>
</feature>
<evidence type="ECO:0000256" key="4">
    <source>
        <dbReference type="ARBA" id="ARBA00022989"/>
    </source>
</evidence>
<reference evidence="9" key="1">
    <citation type="journal article" date="2019" name="Int. J. Syst. Evol. Microbiol.">
        <title>The Global Catalogue of Microorganisms (GCM) 10K type strain sequencing project: providing services to taxonomists for standard genome sequencing and annotation.</title>
        <authorList>
            <consortium name="The Broad Institute Genomics Platform"/>
            <consortium name="The Broad Institute Genome Sequencing Center for Infectious Disease"/>
            <person name="Wu L."/>
            <person name="Ma J."/>
        </authorList>
    </citation>
    <scope>NUCLEOTIDE SEQUENCE [LARGE SCALE GENOMIC DNA]</scope>
    <source>
        <strain evidence="9">JCM 11650</strain>
    </source>
</reference>
<dbReference type="EMBL" id="JBHSEW010000016">
    <property type="protein sequence ID" value="MFC4623405.1"/>
    <property type="molecule type" value="Genomic_DNA"/>
</dbReference>
<dbReference type="PROSITE" id="PS51257">
    <property type="entry name" value="PROKAR_LIPOPROTEIN"/>
    <property type="match status" value="1"/>
</dbReference>
<gene>
    <name evidence="8" type="ORF">ACFO3A_14495</name>
</gene>